<evidence type="ECO:0000313" key="2">
    <source>
        <dbReference type="Proteomes" id="UP000013378"/>
    </source>
</evidence>
<proteinExistence type="predicted"/>
<accession>R1CEX0</accession>
<evidence type="ECO:0008006" key="3">
    <source>
        <dbReference type="Google" id="ProtNLM"/>
    </source>
</evidence>
<protein>
    <recommendedName>
        <fullName evidence="3">SPOR domain-containing protein</fullName>
    </recommendedName>
</protein>
<organism evidence="1 2">
    <name type="scientific">Caldisalinibacter kiritimatiensis</name>
    <dbReference type="NCBI Taxonomy" id="1304284"/>
    <lineage>
        <taxon>Bacteria</taxon>
        <taxon>Bacillati</taxon>
        <taxon>Bacillota</taxon>
        <taxon>Tissierellia</taxon>
        <taxon>Tissierellales</taxon>
        <taxon>Thermohalobacteraceae</taxon>
        <taxon>Caldisalinibacter</taxon>
    </lineage>
</organism>
<reference evidence="1 2" key="1">
    <citation type="journal article" date="2015" name="Geomicrobiol. J.">
        <title>Caldisalinibacter kiritimatiensis gen. nov., sp. nov., a moderately thermohalophilic thiosulfate-reducing bacterium from a hypersaline microbial mat.</title>
        <authorList>
            <person name="Ben Hania W."/>
            <person name="Joseph M."/>
            <person name="Fiebig A."/>
            <person name="Bunk B."/>
            <person name="Klenk H.-P."/>
            <person name="Fardeau M.-L."/>
            <person name="Spring S."/>
        </authorList>
    </citation>
    <scope>NUCLEOTIDE SEQUENCE [LARGE SCALE GENOMIC DNA]</scope>
    <source>
        <strain evidence="1 2">L21-TH-D2</strain>
    </source>
</reference>
<comment type="caution">
    <text evidence="1">The sequence shown here is derived from an EMBL/GenBank/DDBJ whole genome shotgun (WGS) entry which is preliminary data.</text>
</comment>
<gene>
    <name evidence="1" type="ORF">L21TH_1093</name>
</gene>
<dbReference type="Proteomes" id="UP000013378">
    <property type="component" value="Unassembled WGS sequence"/>
</dbReference>
<name>R1CEX0_9FIRM</name>
<dbReference type="EMBL" id="ARZA01000110">
    <property type="protein sequence ID" value="EOD00855.1"/>
    <property type="molecule type" value="Genomic_DNA"/>
</dbReference>
<sequence>MWATIYMADSLATANEIEKKLQQEGFLVKKKPFSKQGKNTMYEILVPQFEAEEARNVIYDY</sequence>
<dbReference type="OrthoDB" id="1684603at2"/>
<dbReference type="RefSeq" id="WP_006311195.1">
    <property type="nucleotide sequence ID" value="NZ_ARZA01000110.1"/>
</dbReference>
<keyword evidence="2" id="KW-1185">Reference proteome</keyword>
<dbReference type="AlphaFoldDB" id="R1CEX0"/>
<dbReference type="eggNOG" id="ENOG5032ZWQ">
    <property type="taxonomic scope" value="Bacteria"/>
</dbReference>
<evidence type="ECO:0000313" key="1">
    <source>
        <dbReference type="EMBL" id="EOD00855.1"/>
    </source>
</evidence>
<dbReference type="STRING" id="1304284.L21TH_1093"/>